<feature type="active site" description="Tele-AMP-histidine intermediate" evidence="1">
    <location>
        <position position="98"/>
    </location>
</feature>
<reference evidence="5 6" key="1">
    <citation type="journal article" date="2016" name="Nat. Commun.">
        <title>Thousands of microbial genomes shed light on interconnected biogeochemical processes in an aquifer system.</title>
        <authorList>
            <person name="Anantharaman K."/>
            <person name="Brown C.T."/>
            <person name="Hug L.A."/>
            <person name="Sharon I."/>
            <person name="Castelle C.J."/>
            <person name="Probst A.J."/>
            <person name="Thomas B.C."/>
            <person name="Singh A."/>
            <person name="Wilkins M.J."/>
            <person name="Karaoz U."/>
            <person name="Brodie E.L."/>
            <person name="Williams K.H."/>
            <person name="Hubbard S.S."/>
            <person name="Banfield J.F."/>
        </authorList>
    </citation>
    <scope>NUCLEOTIDE SEQUENCE [LARGE SCALE GENOMIC DNA]</scope>
</reference>
<dbReference type="InterPro" id="IPR001310">
    <property type="entry name" value="Histidine_triad_HIT"/>
</dbReference>
<sequence length="110" mass="12568">MDNCLFCKIIKKEIPKEFDYESENLVVFPDINPSADSHLLIVPKKHIGGVEELSQDNKDLLAEIYETANALVKKKNLQNSLYRIVVNGGKAQHVPHLHFHFLGGQWKKMV</sequence>
<dbReference type="PRINTS" id="PR00332">
    <property type="entry name" value="HISTRIAD"/>
</dbReference>
<evidence type="ECO:0000256" key="3">
    <source>
        <dbReference type="PROSITE-ProRule" id="PRU00464"/>
    </source>
</evidence>
<dbReference type="GO" id="GO:0003824">
    <property type="term" value="F:catalytic activity"/>
    <property type="evidence" value="ECO:0007669"/>
    <property type="project" value="InterPro"/>
</dbReference>
<dbReference type="PROSITE" id="PS51084">
    <property type="entry name" value="HIT_2"/>
    <property type="match status" value="1"/>
</dbReference>
<name>A0A1F5JDU8_9BACT</name>
<accession>A0A1F5JDU8</accession>
<dbReference type="PANTHER" id="PTHR23089">
    <property type="entry name" value="HISTIDINE TRIAD HIT PROTEIN"/>
    <property type="match status" value="1"/>
</dbReference>
<evidence type="ECO:0000256" key="1">
    <source>
        <dbReference type="PIRSR" id="PIRSR601310-1"/>
    </source>
</evidence>
<gene>
    <name evidence="5" type="ORF">A3C26_03210</name>
</gene>
<feature type="short sequence motif" description="Histidine triad motif" evidence="2 3">
    <location>
        <begin position="96"/>
        <end position="100"/>
    </location>
</feature>
<protein>
    <recommendedName>
        <fullName evidence="4">HIT domain-containing protein</fullName>
    </recommendedName>
</protein>
<dbReference type="Proteomes" id="UP000177042">
    <property type="component" value="Unassembled WGS sequence"/>
</dbReference>
<dbReference type="EMBL" id="MFCX01000003">
    <property type="protein sequence ID" value="OGE26773.1"/>
    <property type="molecule type" value="Genomic_DNA"/>
</dbReference>
<comment type="caution">
    <text evidence="5">The sequence shown here is derived from an EMBL/GenBank/DDBJ whole genome shotgun (WGS) entry which is preliminary data.</text>
</comment>
<feature type="domain" description="HIT" evidence="4">
    <location>
        <begin position="5"/>
        <end position="110"/>
    </location>
</feature>
<proteinExistence type="predicted"/>
<evidence type="ECO:0000313" key="6">
    <source>
        <dbReference type="Proteomes" id="UP000177042"/>
    </source>
</evidence>
<dbReference type="SUPFAM" id="SSF54197">
    <property type="entry name" value="HIT-like"/>
    <property type="match status" value="1"/>
</dbReference>
<dbReference type="InterPro" id="IPR036265">
    <property type="entry name" value="HIT-like_sf"/>
</dbReference>
<evidence type="ECO:0000313" key="5">
    <source>
        <dbReference type="EMBL" id="OGE26773.1"/>
    </source>
</evidence>
<dbReference type="Pfam" id="PF11969">
    <property type="entry name" value="DcpS_C"/>
    <property type="match status" value="1"/>
</dbReference>
<organism evidence="5 6">
    <name type="scientific">Candidatus Daviesbacteria bacterium RIFCSPHIGHO2_02_FULL_39_12</name>
    <dbReference type="NCBI Taxonomy" id="1797770"/>
    <lineage>
        <taxon>Bacteria</taxon>
        <taxon>Candidatus Daviesiibacteriota</taxon>
    </lineage>
</organism>
<dbReference type="Gene3D" id="3.30.428.10">
    <property type="entry name" value="HIT-like"/>
    <property type="match status" value="1"/>
</dbReference>
<dbReference type="InterPro" id="IPR011146">
    <property type="entry name" value="HIT-like"/>
</dbReference>
<dbReference type="AlphaFoldDB" id="A0A1F5JDU8"/>
<evidence type="ECO:0000259" key="4">
    <source>
        <dbReference type="PROSITE" id="PS51084"/>
    </source>
</evidence>
<evidence type="ECO:0000256" key="2">
    <source>
        <dbReference type="PIRSR" id="PIRSR601310-3"/>
    </source>
</evidence>